<evidence type="ECO:0008006" key="4">
    <source>
        <dbReference type="Google" id="ProtNLM"/>
    </source>
</evidence>
<keyword evidence="3" id="KW-1185">Reference proteome</keyword>
<name>A0A364Y0D4_9BACT</name>
<evidence type="ECO:0000256" key="1">
    <source>
        <dbReference type="SAM" id="Phobius"/>
    </source>
</evidence>
<keyword evidence="1" id="KW-0472">Membrane</keyword>
<dbReference type="Proteomes" id="UP000251889">
    <property type="component" value="Unassembled WGS sequence"/>
</dbReference>
<sequence length="267" mass="30002">MEKTSSQQEIDILEVLAKIIDAIRANLALAIILPLMCAIAGYLLAKKEAPKVQSEMMITTNVLSEEQSVFLLEQYQAANPFPNISTEHQAKFVNLSHVVVRPYRSSDDRSVNLKLSLRLTDESAFPIFQQSILNFLENSEIAISQKRSIKNFETKMIEGIEKELTAIDDALVEMRASGNTTRSNAIDPAALYVERINLLERKLRLEPSSPSQYLFSVVEGFKVKTLQNISLTGYTIGGLAAGFTLLIIVIFIRSFITFYKNYKRSQS</sequence>
<proteinExistence type="predicted"/>
<evidence type="ECO:0000313" key="3">
    <source>
        <dbReference type="Proteomes" id="UP000251889"/>
    </source>
</evidence>
<keyword evidence="1" id="KW-1133">Transmembrane helix</keyword>
<organism evidence="2 3">
    <name type="scientific">Pseudochryseolinea flava</name>
    <dbReference type="NCBI Taxonomy" id="2059302"/>
    <lineage>
        <taxon>Bacteria</taxon>
        <taxon>Pseudomonadati</taxon>
        <taxon>Bacteroidota</taxon>
        <taxon>Cytophagia</taxon>
        <taxon>Cytophagales</taxon>
        <taxon>Fulvivirgaceae</taxon>
        <taxon>Pseudochryseolinea</taxon>
    </lineage>
</organism>
<dbReference type="EMBL" id="QMFY01000009">
    <property type="protein sequence ID" value="RAV99742.1"/>
    <property type="molecule type" value="Genomic_DNA"/>
</dbReference>
<protein>
    <recommendedName>
        <fullName evidence="4">Polysaccharide chain length determinant N-terminal domain-containing protein</fullName>
    </recommendedName>
</protein>
<accession>A0A364Y0D4</accession>
<evidence type="ECO:0000313" key="2">
    <source>
        <dbReference type="EMBL" id="RAV99742.1"/>
    </source>
</evidence>
<dbReference type="RefSeq" id="WP_112748089.1">
    <property type="nucleotide sequence ID" value="NZ_QMFY01000009.1"/>
</dbReference>
<feature type="transmembrane region" description="Helical" evidence="1">
    <location>
        <begin position="27"/>
        <end position="45"/>
    </location>
</feature>
<dbReference type="AlphaFoldDB" id="A0A364Y0D4"/>
<keyword evidence="1" id="KW-0812">Transmembrane</keyword>
<gene>
    <name evidence="2" type="ORF">DQQ10_16985</name>
</gene>
<comment type="caution">
    <text evidence="2">The sequence shown here is derived from an EMBL/GenBank/DDBJ whole genome shotgun (WGS) entry which is preliminary data.</text>
</comment>
<reference evidence="2 3" key="1">
    <citation type="submission" date="2018-06" db="EMBL/GenBank/DDBJ databases">
        <title>Chryseolinea flavus sp. nov., a member of the phylum Bacteroidetes isolated from soil.</title>
        <authorList>
            <person name="Li Y."/>
            <person name="Wang J."/>
        </authorList>
    </citation>
    <scope>NUCLEOTIDE SEQUENCE [LARGE SCALE GENOMIC DNA]</scope>
    <source>
        <strain evidence="2 3">SDU1-6</strain>
    </source>
</reference>
<feature type="transmembrane region" description="Helical" evidence="1">
    <location>
        <begin position="231"/>
        <end position="256"/>
    </location>
</feature>